<evidence type="ECO:0000256" key="1">
    <source>
        <dbReference type="ARBA" id="ARBA00009375"/>
    </source>
</evidence>
<dbReference type="GO" id="GO:0160154">
    <property type="term" value="F:tRNA pseudouridine(38/39) synthase activity"/>
    <property type="evidence" value="ECO:0007669"/>
    <property type="project" value="UniProtKB-EC"/>
</dbReference>
<name>A0ABP0BCQ0_9PEZI</name>
<dbReference type="Gene3D" id="3.30.70.580">
    <property type="entry name" value="Pseudouridine synthase I, catalytic domain, N-terminal subdomain"/>
    <property type="match status" value="1"/>
</dbReference>
<reference evidence="6 7" key="1">
    <citation type="submission" date="2024-01" db="EMBL/GenBank/DDBJ databases">
        <authorList>
            <person name="Allen C."/>
            <person name="Tagirdzhanova G."/>
        </authorList>
    </citation>
    <scope>NUCLEOTIDE SEQUENCE [LARGE SCALE GENOMIC DNA]</scope>
</reference>
<dbReference type="PANTHER" id="PTHR11142:SF5">
    <property type="entry name" value="TRNA PSEUDOURIDINE(38_39) SYNTHASE"/>
    <property type="match status" value="1"/>
</dbReference>
<keyword evidence="3 6" id="KW-0413">Isomerase</keyword>
<feature type="region of interest" description="Disordered" evidence="4">
    <location>
        <begin position="21"/>
        <end position="56"/>
    </location>
</feature>
<dbReference type="InterPro" id="IPR020103">
    <property type="entry name" value="PsdUridine_synth_cat_dom_sf"/>
</dbReference>
<evidence type="ECO:0000313" key="7">
    <source>
        <dbReference type="Proteomes" id="UP001642406"/>
    </source>
</evidence>
<dbReference type="PANTHER" id="PTHR11142">
    <property type="entry name" value="PSEUDOURIDYLATE SYNTHASE"/>
    <property type="match status" value="1"/>
</dbReference>
<feature type="region of interest" description="Disordered" evidence="4">
    <location>
        <begin position="523"/>
        <end position="551"/>
    </location>
</feature>
<organism evidence="6 7">
    <name type="scientific">Sporothrix bragantina</name>
    <dbReference type="NCBI Taxonomy" id="671064"/>
    <lineage>
        <taxon>Eukaryota</taxon>
        <taxon>Fungi</taxon>
        <taxon>Dikarya</taxon>
        <taxon>Ascomycota</taxon>
        <taxon>Pezizomycotina</taxon>
        <taxon>Sordariomycetes</taxon>
        <taxon>Sordariomycetidae</taxon>
        <taxon>Ophiostomatales</taxon>
        <taxon>Ophiostomataceae</taxon>
        <taxon>Sporothrix</taxon>
    </lineage>
</organism>
<dbReference type="InterPro" id="IPR001406">
    <property type="entry name" value="PsdUridine_synth_TruA"/>
</dbReference>
<evidence type="ECO:0000256" key="4">
    <source>
        <dbReference type="SAM" id="MobiDB-lite"/>
    </source>
</evidence>
<feature type="region of interest" description="Disordered" evidence="4">
    <location>
        <begin position="453"/>
        <end position="473"/>
    </location>
</feature>
<dbReference type="Proteomes" id="UP001642406">
    <property type="component" value="Unassembled WGS sequence"/>
</dbReference>
<keyword evidence="7" id="KW-1185">Reference proteome</keyword>
<dbReference type="SUPFAM" id="SSF55120">
    <property type="entry name" value="Pseudouridine synthase"/>
    <property type="match status" value="1"/>
</dbReference>
<comment type="caution">
    <text evidence="6">The sequence shown here is derived from an EMBL/GenBank/DDBJ whole genome shotgun (WGS) entry which is preliminary data.</text>
</comment>
<dbReference type="InterPro" id="IPR020094">
    <property type="entry name" value="TruA/RsuA/RluB/E/F_N"/>
</dbReference>
<evidence type="ECO:0000256" key="2">
    <source>
        <dbReference type="ARBA" id="ARBA00022694"/>
    </source>
</evidence>
<evidence type="ECO:0000313" key="6">
    <source>
        <dbReference type="EMBL" id="CAK7217372.1"/>
    </source>
</evidence>
<accession>A0ABP0BCQ0</accession>
<feature type="domain" description="Pseudouridine synthase I TruA alpha/beta" evidence="5">
    <location>
        <begin position="262"/>
        <end position="383"/>
    </location>
</feature>
<dbReference type="NCBIfam" id="TIGR00071">
    <property type="entry name" value="hisT_truA"/>
    <property type="match status" value="1"/>
</dbReference>
<protein>
    <submittedName>
        <fullName evidence="6">Pseudouridine synthase deg1</fullName>
        <ecNumber evidence="6">5.4.99.45</ecNumber>
    </submittedName>
</protein>
<keyword evidence="2" id="KW-0819">tRNA processing</keyword>
<dbReference type="Pfam" id="PF01416">
    <property type="entry name" value="PseudoU_synth_1"/>
    <property type="match status" value="1"/>
</dbReference>
<dbReference type="EMBL" id="CAWUHC010000020">
    <property type="protein sequence ID" value="CAK7217372.1"/>
    <property type="molecule type" value="Genomic_DNA"/>
</dbReference>
<comment type="similarity">
    <text evidence="1">Belongs to the tRNA pseudouridine synthase TruA family.</text>
</comment>
<evidence type="ECO:0000256" key="3">
    <source>
        <dbReference type="ARBA" id="ARBA00023235"/>
    </source>
</evidence>
<dbReference type="InterPro" id="IPR020097">
    <property type="entry name" value="PsdUridine_synth_TruA_a/b_dom"/>
</dbReference>
<gene>
    <name evidence="6" type="primary">DEG1</name>
    <name evidence="6" type="ORF">SBRCBS47491_003141</name>
</gene>
<dbReference type="HAMAP" id="MF_00171">
    <property type="entry name" value="TruA"/>
    <property type="match status" value="1"/>
</dbReference>
<dbReference type="InterPro" id="IPR020095">
    <property type="entry name" value="PsdUridine_synth_TruA_C"/>
</dbReference>
<evidence type="ECO:0000259" key="5">
    <source>
        <dbReference type="Pfam" id="PF01416"/>
    </source>
</evidence>
<dbReference type="Gene3D" id="3.30.70.660">
    <property type="entry name" value="Pseudouridine synthase I, catalytic domain, C-terminal subdomain"/>
    <property type="match status" value="1"/>
</dbReference>
<proteinExistence type="inferred from homology"/>
<sequence>MPDYTRWTKEALMQRIQELEETLSTARVPSPPPLQAQASASAPTPKKPNKGMDPSRYGTRFIALRIAYLGKRYGGFEYQPSGSLPSVEEELWKALIKACLIFPAPGLAAHEVDFNHCEYSKCGRTDRGVSAFGQVVALRVRSNRKRKAVAVDTNVDAEADADAMDQDGAAEKEAEFGDLPPPHEEIQYGRVLNRLLPPDIRVLAWCPSPPPDFSARFSCRERRYRYFFTQPAYFGPPSDSRKEGEENKPADGWLDINAMRTAAKHFVGLHDFRNFCKIDPNKQITNYGRRIFDADIVEVPGLCSSLDYYGADGGPKVYSFDVRGSAFLWHQIRHMVAILFLVGQGRESPDIIPALLDATANPGRPAYAMAEEAPLVLWDCIFPPAVPADSPEAAVDHPDAGNWSDCLEWHTVAEEAPESRAFMDGLWRGWHSAKMDEILANRLLDQVTKQSQTLAKPLVPSTPPAKKSHIYEGADGPRLSGVYIPLLKRSRLASPEDQNDKFARSKGFASSAAMREVGNWRAAIRAQKEAGEAGETGETGETGDVPIADSS</sequence>
<dbReference type="EC" id="5.4.99.45" evidence="6"/>
<feature type="compositionally biased region" description="Low complexity" evidence="4">
    <location>
        <begin position="35"/>
        <end position="44"/>
    </location>
</feature>